<dbReference type="SMART" id="SM01019">
    <property type="entry name" value="B3"/>
    <property type="match status" value="1"/>
</dbReference>
<feature type="region of interest" description="Disordered" evidence="7">
    <location>
        <begin position="37"/>
        <end position="62"/>
    </location>
</feature>
<evidence type="ECO:0000313" key="9">
    <source>
        <dbReference type="EMBL" id="KAE9448487.1"/>
    </source>
</evidence>
<name>A0A6A4KZZ6_9ERIC</name>
<evidence type="ECO:0000256" key="3">
    <source>
        <dbReference type="ARBA" id="ARBA00023125"/>
    </source>
</evidence>
<dbReference type="PANTHER" id="PTHR31391">
    <property type="entry name" value="B3 DOMAIN-CONTAINING PROTEIN OS11G0197600-RELATED"/>
    <property type="match status" value="1"/>
</dbReference>
<keyword evidence="6" id="KW-0175">Coiled coil</keyword>
<keyword evidence="10" id="KW-1185">Reference proteome</keyword>
<comment type="subcellular location">
    <subcellularLocation>
        <location evidence="1">Nucleus</location>
    </subcellularLocation>
</comment>
<evidence type="ECO:0000256" key="2">
    <source>
        <dbReference type="ARBA" id="ARBA00023015"/>
    </source>
</evidence>
<feature type="compositionally biased region" description="Basic and acidic residues" evidence="7">
    <location>
        <begin position="48"/>
        <end position="58"/>
    </location>
</feature>
<dbReference type="CDD" id="cd10017">
    <property type="entry name" value="B3_DNA"/>
    <property type="match status" value="1"/>
</dbReference>
<evidence type="ECO:0000313" key="10">
    <source>
        <dbReference type="Proteomes" id="UP000428333"/>
    </source>
</evidence>
<keyword evidence="2" id="KW-0805">Transcription regulation</keyword>
<dbReference type="GO" id="GO:0005634">
    <property type="term" value="C:nucleus"/>
    <property type="evidence" value="ECO:0007669"/>
    <property type="project" value="UniProtKB-SubCell"/>
</dbReference>
<protein>
    <recommendedName>
        <fullName evidence="8">TF-B3 domain-containing protein</fullName>
    </recommendedName>
</protein>
<dbReference type="Gene3D" id="2.40.330.10">
    <property type="entry name" value="DNA-binding pseudobarrel domain"/>
    <property type="match status" value="1"/>
</dbReference>
<dbReference type="OrthoDB" id="1909330at2759"/>
<evidence type="ECO:0000256" key="4">
    <source>
        <dbReference type="ARBA" id="ARBA00023163"/>
    </source>
</evidence>
<feature type="coiled-coil region" evidence="6">
    <location>
        <begin position="411"/>
        <end position="459"/>
    </location>
</feature>
<dbReference type="InterPro" id="IPR044837">
    <property type="entry name" value="REM16-like"/>
</dbReference>
<feature type="region of interest" description="Disordered" evidence="7">
    <location>
        <begin position="1"/>
        <end position="20"/>
    </location>
</feature>
<evidence type="ECO:0000259" key="8">
    <source>
        <dbReference type="PROSITE" id="PS50863"/>
    </source>
</evidence>
<accession>A0A6A4KZZ6</accession>
<keyword evidence="3" id="KW-0238">DNA-binding</keyword>
<dbReference type="SUPFAM" id="SSF101936">
    <property type="entry name" value="DNA-binding pseudobarrel domain"/>
    <property type="match status" value="1"/>
</dbReference>
<organism evidence="9 10">
    <name type="scientific">Rhododendron williamsianum</name>
    <dbReference type="NCBI Taxonomy" id="262921"/>
    <lineage>
        <taxon>Eukaryota</taxon>
        <taxon>Viridiplantae</taxon>
        <taxon>Streptophyta</taxon>
        <taxon>Embryophyta</taxon>
        <taxon>Tracheophyta</taxon>
        <taxon>Spermatophyta</taxon>
        <taxon>Magnoliopsida</taxon>
        <taxon>eudicotyledons</taxon>
        <taxon>Gunneridae</taxon>
        <taxon>Pentapetalae</taxon>
        <taxon>asterids</taxon>
        <taxon>Ericales</taxon>
        <taxon>Ericaceae</taxon>
        <taxon>Ericoideae</taxon>
        <taxon>Rhodoreae</taxon>
        <taxon>Rhododendron</taxon>
    </lineage>
</organism>
<keyword evidence="5" id="KW-0539">Nucleus</keyword>
<dbReference type="AlphaFoldDB" id="A0A6A4KZZ6"/>
<evidence type="ECO:0000256" key="7">
    <source>
        <dbReference type="SAM" id="MobiDB-lite"/>
    </source>
</evidence>
<gene>
    <name evidence="9" type="ORF">C3L33_19597</name>
</gene>
<dbReference type="PANTHER" id="PTHR31391:SF101">
    <property type="entry name" value="B3 DOMAIN-CONTAINING PROTEIN OS01G0234100"/>
    <property type="match status" value="1"/>
</dbReference>
<comment type="caution">
    <text evidence="9">The sequence shown here is derived from an EMBL/GenBank/DDBJ whole genome shotgun (WGS) entry which is preliminary data.</text>
</comment>
<dbReference type="InterPro" id="IPR015300">
    <property type="entry name" value="DNA-bd_pseudobarrel_sf"/>
</dbReference>
<feature type="non-terminal residue" evidence="9">
    <location>
        <position position="1"/>
    </location>
</feature>
<reference evidence="9 10" key="1">
    <citation type="journal article" date="2019" name="Genome Biol. Evol.">
        <title>The Rhododendron genome and chromosomal organization provide insight into shared whole-genome duplications across the heath family (Ericaceae).</title>
        <authorList>
            <person name="Soza V.L."/>
            <person name="Lindsley D."/>
            <person name="Waalkes A."/>
            <person name="Ramage E."/>
            <person name="Patwardhan R.P."/>
            <person name="Burton J.N."/>
            <person name="Adey A."/>
            <person name="Kumar A."/>
            <person name="Qiu R."/>
            <person name="Shendure J."/>
            <person name="Hall B."/>
        </authorList>
    </citation>
    <scope>NUCLEOTIDE SEQUENCE [LARGE SCALE GENOMIC DNA]</scope>
    <source>
        <strain evidence="9">RSF 1966-606</strain>
    </source>
</reference>
<keyword evidence="4" id="KW-0804">Transcription</keyword>
<proteinExistence type="predicted"/>
<feature type="domain" description="TF-B3" evidence="8">
    <location>
        <begin position="94"/>
        <end position="185"/>
    </location>
</feature>
<dbReference type="Pfam" id="PF02362">
    <property type="entry name" value="B3"/>
    <property type="match status" value="1"/>
</dbReference>
<dbReference type="GO" id="GO:0003677">
    <property type="term" value="F:DNA binding"/>
    <property type="evidence" value="ECO:0007669"/>
    <property type="project" value="UniProtKB-KW"/>
</dbReference>
<sequence>MAISRFTSSKPTPVQTSSTIKVNKKWEAKKKLARQRLADLETTTTRKVIPDKPKKSTSESKGALISHDCFQTKSSAMDRALEVQAKLAPEFPSFVKLMLPSHVTGGFWLSFPKWFSSSHLPKNDDTVTLLGESDKEYATKYLIDKNGLSGGWRGFSIAHRLLEGDVLVFQLVQPCRFKVYIVRANGFTDVDGAIGLLTLDACVKPMDIAPNSHSFIYLFAKHQTETGIEIYEKDVAVLDPLSPDVHQCDAQENKLLTLSTEIENLAEQSGNDGEDFGSELLEGIRFSEASVDFKDIKSIENFTILVDGLVIDSEIPPHLRIKYYELCCSQNAFLHDHLLEGLNFKLVSGIISETVNIADAIRASKLTTSRNNLTIWENTLKAFEKLGMNVGFLLARLDRLLSLVVDSEKVLELKSVERVQAEEEMKTLEVKLLDVKKVMKILDEEIEGLKGKNNTMESMFQKEAKAPW</sequence>
<evidence type="ECO:0000256" key="5">
    <source>
        <dbReference type="ARBA" id="ARBA00023242"/>
    </source>
</evidence>
<dbReference type="Proteomes" id="UP000428333">
    <property type="component" value="Linkage Group LG12"/>
</dbReference>
<dbReference type="PROSITE" id="PS50863">
    <property type="entry name" value="B3"/>
    <property type="match status" value="1"/>
</dbReference>
<evidence type="ECO:0000256" key="6">
    <source>
        <dbReference type="SAM" id="Coils"/>
    </source>
</evidence>
<dbReference type="InterPro" id="IPR003340">
    <property type="entry name" value="B3_DNA-bd"/>
</dbReference>
<evidence type="ECO:0000256" key="1">
    <source>
        <dbReference type="ARBA" id="ARBA00004123"/>
    </source>
</evidence>
<dbReference type="EMBL" id="QEFC01003416">
    <property type="protein sequence ID" value="KAE9448487.1"/>
    <property type="molecule type" value="Genomic_DNA"/>
</dbReference>